<keyword evidence="4" id="KW-0812">Transmembrane</keyword>
<keyword evidence="4" id="KW-1133">Transmembrane helix</keyword>
<dbReference type="InterPro" id="IPR036890">
    <property type="entry name" value="HATPase_C_sf"/>
</dbReference>
<dbReference type="GO" id="GO:0000160">
    <property type="term" value="P:phosphorelay signal transduction system"/>
    <property type="evidence" value="ECO:0007669"/>
    <property type="project" value="UniProtKB-KW"/>
</dbReference>
<keyword evidence="3" id="KW-0902">Two-component regulatory system</keyword>
<organism evidence="5 6">
    <name type="scientific">Microcella putealis</name>
    <dbReference type="NCBI Taxonomy" id="337005"/>
    <lineage>
        <taxon>Bacteria</taxon>
        <taxon>Bacillati</taxon>
        <taxon>Actinomycetota</taxon>
        <taxon>Actinomycetes</taxon>
        <taxon>Micrococcales</taxon>
        <taxon>Microbacteriaceae</taxon>
        <taxon>Microcella</taxon>
    </lineage>
</organism>
<reference evidence="5 6" key="1">
    <citation type="journal article" date="2015" name="Stand. Genomic Sci.">
        <title>Genomic Encyclopedia of Bacterial and Archaeal Type Strains, Phase III: the genomes of soil and plant-associated and newly described type strains.</title>
        <authorList>
            <person name="Whitman W.B."/>
            <person name="Woyke T."/>
            <person name="Klenk H.P."/>
            <person name="Zhou Y."/>
            <person name="Lilburn T.G."/>
            <person name="Beck B.J."/>
            <person name="De Vos P."/>
            <person name="Vandamme P."/>
            <person name="Eisen J.A."/>
            <person name="Garrity G."/>
            <person name="Hugenholtz P."/>
            <person name="Kyrpides N.C."/>
        </authorList>
    </citation>
    <scope>NUCLEOTIDE SEQUENCE [LARGE SCALE GENOMIC DNA]</scope>
    <source>
        <strain evidence="5 6">CV2</strain>
    </source>
</reference>
<dbReference type="EMBL" id="SGWW01000001">
    <property type="protein sequence ID" value="RZS59558.1"/>
    <property type="molecule type" value="Genomic_DNA"/>
</dbReference>
<dbReference type="SUPFAM" id="SSF55874">
    <property type="entry name" value="ATPase domain of HSP90 chaperone/DNA topoisomerase II/histidine kinase"/>
    <property type="match status" value="1"/>
</dbReference>
<keyword evidence="6" id="KW-1185">Reference proteome</keyword>
<evidence type="ECO:0000256" key="3">
    <source>
        <dbReference type="ARBA" id="ARBA00023012"/>
    </source>
</evidence>
<feature type="transmembrane region" description="Helical" evidence="4">
    <location>
        <begin position="110"/>
        <end position="129"/>
    </location>
</feature>
<dbReference type="AlphaFoldDB" id="A0A4Q7LZH9"/>
<feature type="transmembrane region" description="Helical" evidence="4">
    <location>
        <begin position="86"/>
        <end position="103"/>
    </location>
</feature>
<keyword evidence="4" id="KW-0472">Membrane</keyword>
<accession>A0A4Q7LZH9</accession>
<comment type="caution">
    <text evidence="5">The sequence shown here is derived from an EMBL/GenBank/DDBJ whole genome shotgun (WGS) entry which is preliminary data.</text>
</comment>
<evidence type="ECO:0000256" key="2">
    <source>
        <dbReference type="ARBA" id="ARBA00022777"/>
    </source>
</evidence>
<dbReference type="InterPro" id="IPR050482">
    <property type="entry name" value="Sensor_HK_TwoCompSys"/>
</dbReference>
<protein>
    <submittedName>
        <fullName evidence="5">Signal transduction histidine kinase</fullName>
    </submittedName>
</protein>
<evidence type="ECO:0000313" key="6">
    <source>
        <dbReference type="Proteomes" id="UP000293519"/>
    </source>
</evidence>
<dbReference type="PANTHER" id="PTHR24421">
    <property type="entry name" value="NITRATE/NITRITE SENSOR PROTEIN NARX-RELATED"/>
    <property type="match status" value="1"/>
</dbReference>
<feature type="transmembrane region" description="Helical" evidence="4">
    <location>
        <begin position="29"/>
        <end position="48"/>
    </location>
</feature>
<keyword evidence="2 5" id="KW-0418">Kinase</keyword>
<evidence type="ECO:0000256" key="1">
    <source>
        <dbReference type="ARBA" id="ARBA00022679"/>
    </source>
</evidence>
<evidence type="ECO:0000313" key="5">
    <source>
        <dbReference type="EMBL" id="RZS59558.1"/>
    </source>
</evidence>
<proteinExistence type="predicted"/>
<dbReference type="Proteomes" id="UP000293519">
    <property type="component" value="Unassembled WGS sequence"/>
</dbReference>
<dbReference type="GO" id="GO:0016301">
    <property type="term" value="F:kinase activity"/>
    <property type="evidence" value="ECO:0007669"/>
    <property type="project" value="UniProtKB-KW"/>
</dbReference>
<dbReference type="CDD" id="cd16917">
    <property type="entry name" value="HATPase_UhpB-NarQ-NarX-like"/>
    <property type="match status" value="1"/>
</dbReference>
<name>A0A4Q7LZH9_9MICO</name>
<sequence>MRWIGPAALLLVLAVIGDAAVSAGVSDGVFALVLAWVPVFGTSVLLALRPRRATMLLHMGVGLIVGTAYVALAVPYAAPLGDRDGYIVEGAAVALTFVGALGARGLGGIGWIATGFTLGTIALIVGHLIAGEPLRLSPDRAVDAAIMAAAFAVVDIGWRRTRGRLPAFRDIARETRRADERRRRERAAAAVVHDTVLSDLAAIAHGEGPLDERMRDRIRADLARLAGATASDTGTVSIVPREGTFGRALLELVEDHRWRGGRIDLTGVDLLRDDGLDPAMAEAMHGAVGAALDNVRRHAQAERVELTVGGDDDRLTVLVVDDGLGFDTDAVPVDRLGLREAIIGRMERAGGTARIWSSEAGTTVLLAVPRGSASDGEAP</sequence>
<feature type="transmembrane region" description="Helical" evidence="4">
    <location>
        <begin position="55"/>
        <end position="74"/>
    </location>
</feature>
<keyword evidence="1" id="KW-0808">Transferase</keyword>
<gene>
    <name evidence="5" type="ORF">EV141_0787</name>
</gene>
<dbReference type="Gene3D" id="3.30.565.10">
    <property type="entry name" value="Histidine kinase-like ATPase, C-terminal domain"/>
    <property type="match status" value="1"/>
</dbReference>
<evidence type="ECO:0000256" key="4">
    <source>
        <dbReference type="SAM" id="Phobius"/>
    </source>
</evidence>